<proteinExistence type="inferred from homology"/>
<feature type="transmembrane region" description="Helical" evidence="6">
    <location>
        <begin position="247"/>
        <end position="265"/>
    </location>
</feature>
<dbReference type="GeneID" id="30199412"/>
<feature type="transmembrane region" description="Helical" evidence="6">
    <location>
        <begin position="75"/>
        <end position="96"/>
    </location>
</feature>
<feature type="transmembrane region" description="Helical" evidence="6">
    <location>
        <begin position="154"/>
        <end position="173"/>
    </location>
</feature>
<accession>A0A1E3NYA9</accession>
<keyword evidence="8" id="KW-1185">Reference proteome</keyword>
<dbReference type="Pfam" id="PF04479">
    <property type="entry name" value="RTA1"/>
    <property type="match status" value="1"/>
</dbReference>
<organism evidence="7 8">
    <name type="scientific">Wickerhamomyces anomalus (strain ATCC 58044 / CBS 1984 / NCYC 433 / NRRL Y-366-8)</name>
    <name type="common">Yeast</name>
    <name type="synonym">Hansenula anomala</name>
    <dbReference type="NCBI Taxonomy" id="683960"/>
    <lineage>
        <taxon>Eukaryota</taxon>
        <taxon>Fungi</taxon>
        <taxon>Dikarya</taxon>
        <taxon>Ascomycota</taxon>
        <taxon>Saccharomycotina</taxon>
        <taxon>Saccharomycetes</taxon>
        <taxon>Phaffomycetales</taxon>
        <taxon>Wickerhamomycetaceae</taxon>
        <taxon>Wickerhamomyces</taxon>
    </lineage>
</organism>
<evidence type="ECO:0000313" key="7">
    <source>
        <dbReference type="EMBL" id="ODQ58085.1"/>
    </source>
</evidence>
<keyword evidence="4 6" id="KW-1133">Transmembrane helix</keyword>
<feature type="transmembrane region" description="Helical" evidence="6">
    <location>
        <begin position="41"/>
        <end position="63"/>
    </location>
</feature>
<feature type="transmembrane region" description="Helical" evidence="6">
    <location>
        <begin position="116"/>
        <end position="142"/>
    </location>
</feature>
<name>A0A1E3NYA9_WICAA</name>
<dbReference type="OrthoDB" id="3358017at2759"/>
<dbReference type="STRING" id="683960.A0A1E3NYA9"/>
<evidence type="ECO:0000256" key="5">
    <source>
        <dbReference type="ARBA" id="ARBA00023136"/>
    </source>
</evidence>
<evidence type="ECO:0000256" key="6">
    <source>
        <dbReference type="SAM" id="Phobius"/>
    </source>
</evidence>
<keyword evidence="5 6" id="KW-0472">Membrane</keyword>
<dbReference type="EMBL" id="KV454212">
    <property type="protein sequence ID" value="ODQ58085.1"/>
    <property type="molecule type" value="Genomic_DNA"/>
</dbReference>
<reference evidence="7 8" key="1">
    <citation type="journal article" date="2016" name="Proc. Natl. Acad. Sci. U.S.A.">
        <title>Comparative genomics of biotechnologically important yeasts.</title>
        <authorList>
            <person name="Riley R."/>
            <person name="Haridas S."/>
            <person name="Wolfe K.H."/>
            <person name="Lopes M.R."/>
            <person name="Hittinger C.T."/>
            <person name="Goeker M."/>
            <person name="Salamov A.A."/>
            <person name="Wisecaver J.H."/>
            <person name="Long T.M."/>
            <person name="Calvey C.H."/>
            <person name="Aerts A.L."/>
            <person name="Barry K.W."/>
            <person name="Choi C."/>
            <person name="Clum A."/>
            <person name="Coughlan A.Y."/>
            <person name="Deshpande S."/>
            <person name="Douglass A.P."/>
            <person name="Hanson S.J."/>
            <person name="Klenk H.-P."/>
            <person name="LaButti K.M."/>
            <person name="Lapidus A."/>
            <person name="Lindquist E.A."/>
            <person name="Lipzen A.M."/>
            <person name="Meier-Kolthoff J.P."/>
            <person name="Ohm R.A."/>
            <person name="Otillar R.P."/>
            <person name="Pangilinan J.L."/>
            <person name="Peng Y."/>
            <person name="Rokas A."/>
            <person name="Rosa C.A."/>
            <person name="Scheuner C."/>
            <person name="Sibirny A.A."/>
            <person name="Slot J.C."/>
            <person name="Stielow J.B."/>
            <person name="Sun H."/>
            <person name="Kurtzman C.P."/>
            <person name="Blackwell M."/>
            <person name="Grigoriev I.V."/>
            <person name="Jeffries T.W."/>
        </authorList>
    </citation>
    <scope>NUCLEOTIDE SEQUENCE [LARGE SCALE GENOMIC DNA]</scope>
    <source>
        <strain evidence="8">ATCC 58044 / CBS 1984 / NCYC 433 / NRRL Y-366-8</strain>
    </source>
</reference>
<dbReference type="InterPro" id="IPR007568">
    <property type="entry name" value="RTA1"/>
</dbReference>
<comment type="similarity">
    <text evidence="2">Belongs to the lipid-translocating exporter (LTE) (TC 9.A.26.1) family.</text>
</comment>
<protein>
    <recommendedName>
        <fullName evidence="9">RTA1 like protein</fullName>
    </recommendedName>
</protein>
<dbReference type="AlphaFoldDB" id="A0A1E3NYA9"/>
<evidence type="ECO:0000313" key="8">
    <source>
        <dbReference type="Proteomes" id="UP000094112"/>
    </source>
</evidence>
<dbReference type="Proteomes" id="UP000094112">
    <property type="component" value="Unassembled WGS sequence"/>
</dbReference>
<dbReference type="RefSeq" id="XP_019037292.1">
    <property type="nucleotide sequence ID" value="XM_019182166.1"/>
</dbReference>
<feature type="transmembrane region" description="Helical" evidence="6">
    <location>
        <begin position="16"/>
        <end position="34"/>
    </location>
</feature>
<feature type="transmembrane region" description="Helical" evidence="6">
    <location>
        <begin position="212"/>
        <end position="232"/>
    </location>
</feature>
<evidence type="ECO:0000256" key="1">
    <source>
        <dbReference type="ARBA" id="ARBA00004141"/>
    </source>
</evidence>
<gene>
    <name evidence="7" type="ORF">WICANDRAFT_34224</name>
</gene>
<dbReference type="GO" id="GO:0016020">
    <property type="term" value="C:membrane"/>
    <property type="evidence" value="ECO:0007669"/>
    <property type="project" value="UniProtKB-SubCell"/>
</dbReference>
<evidence type="ECO:0000256" key="3">
    <source>
        <dbReference type="ARBA" id="ARBA00022692"/>
    </source>
</evidence>
<keyword evidence="3 6" id="KW-0812">Transmembrane</keyword>
<evidence type="ECO:0000256" key="4">
    <source>
        <dbReference type="ARBA" id="ARBA00022989"/>
    </source>
</evidence>
<dbReference type="PANTHER" id="PTHR31465:SF1">
    <property type="entry name" value="PROTEIN RTA1-RELATED"/>
    <property type="match status" value="1"/>
</dbReference>
<sequence length="284" mass="32817">MESPQFSYYSYNPTQVGAIIFIVLFGILILWQTFQCVQSYIYILIPFYIGLFCEFIGFIARSISHDSIFDRSPFITQTLLILIGPPFFSASIYMIFGRMVTRILHNEEFLLLKAKYITKICVVGDVISLFLQAIGGIAISGAEDNIDRFNMGKNIIIGGLVIQILFFGFFVVVETTYYIKLRMNSDSSDYNLYVLNQDIKQFPYRFNNWKSILESLFVCSMFILIRSVYRVIEFTEGNGGYISSHEWFIYVFDGLMMFFCAVLFVSQDVSNYFLKTIPLTLGKH</sequence>
<comment type="subcellular location">
    <subcellularLocation>
        <location evidence="1">Membrane</location>
        <topology evidence="1">Multi-pass membrane protein</topology>
    </subcellularLocation>
</comment>
<evidence type="ECO:0000256" key="2">
    <source>
        <dbReference type="ARBA" id="ARBA00009969"/>
    </source>
</evidence>
<evidence type="ECO:0008006" key="9">
    <source>
        <dbReference type="Google" id="ProtNLM"/>
    </source>
</evidence>
<dbReference type="PANTHER" id="PTHR31465">
    <property type="entry name" value="PROTEIN RTA1-RELATED"/>
    <property type="match status" value="1"/>
</dbReference>